<dbReference type="EMBL" id="JBHFFA010000004">
    <property type="protein sequence ID" value="KAL2631604.1"/>
    <property type="molecule type" value="Genomic_DNA"/>
</dbReference>
<evidence type="ECO:0000313" key="3">
    <source>
        <dbReference type="Proteomes" id="UP001605036"/>
    </source>
</evidence>
<feature type="compositionally biased region" description="Polar residues" evidence="1">
    <location>
        <begin position="328"/>
        <end position="339"/>
    </location>
</feature>
<proteinExistence type="predicted"/>
<feature type="region of interest" description="Disordered" evidence="1">
    <location>
        <begin position="375"/>
        <end position="394"/>
    </location>
</feature>
<organism evidence="2 3">
    <name type="scientific">Riccia fluitans</name>
    <dbReference type="NCBI Taxonomy" id="41844"/>
    <lineage>
        <taxon>Eukaryota</taxon>
        <taxon>Viridiplantae</taxon>
        <taxon>Streptophyta</taxon>
        <taxon>Embryophyta</taxon>
        <taxon>Marchantiophyta</taxon>
        <taxon>Marchantiopsida</taxon>
        <taxon>Marchantiidae</taxon>
        <taxon>Marchantiales</taxon>
        <taxon>Ricciaceae</taxon>
        <taxon>Riccia</taxon>
    </lineage>
</organism>
<feature type="compositionally biased region" description="Low complexity" evidence="1">
    <location>
        <begin position="340"/>
        <end position="350"/>
    </location>
</feature>
<dbReference type="AlphaFoldDB" id="A0ABD1YMG1"/>
<protein>
    <submittedName>
        <fullName evidence="2">Uncharacterized protein</fullName>
    </submittedName>
</protein>
<keyword evidence="3" id="KW-1185">Reference proteome</keyword>
<feature type="compositionally biased region" description="Polar residues" evidence="1">
    <location>
        <begin position="207"/>
        <end position="225"/>
    </location>
</feature>
<gene>
    <name evidence="2" type="ORF">R1flu_016290</name>
</gene>
<feature type="compositionally biased region" description="Basic and acidic residues" evidence="1">
    <location>
        <begin position="10"/>
        <end position="22"/>
    </location>
</feature>
<reference evidence="2 3" key="1">
    <citation type="submission" date="2024-09" db="EMBL/GenBank/DDBJ databases">
        <title>Chromosome-scale assembly of Riccia fluitans.</title>
        <authorList>
            <person name="Paukszto L."/>
            <person name="Sawicki J."/>
            <person name="Karawczyk K."/>
            <person name="Piernik-Szablinska J."/>
            <person name="Szczecinska M."/>
            <person name="Mazdziarz M."/>
        </authorList>
    </citation>
    <scope>NUCLEOTIDE SEQUENCE [LARGE SCALE GENOMIC DNA]</scope>
    <source>
        <strain evidence="2">Rf_01</strain>
        <tissue evidence="2">Aerial parts of the thallus</tissue>
    </source>
</reference>
<evidence type="ECO:0000256" key="1">
    <source>
        <dbReference type="SAM" id="MobiDB-lite"/>
    </source>
</evidence>
<name>A0ABD1YMG1_9MARC</name>
<comment type="caution">
    <text evidence="2">The sequence shown here is derived from an EMBL/GenBank/DDBJ whole genome shotgun (WGS) entry which is preliminary data.</text>
</comment>
<accession>A0ABD1YMG1</accession>
<sequence length="428" mass="46313">MPSRRAVRSVQEDGRNNNRSDYDGISTVELEKRFQELSAVLQRARDSFSCRLEEEQANPLKELRSRLLRAKERFHSRLANASRFPDHGGFYPVEPENPFQELRSVLKSARINFVPLLDQYILDNRSSAWSCSDSVDSVNSNVKQKTSSPSIEPVHTLPSDEDRHRNRGHPRPSNSNKNTVTNSFDEACPDSLHELLEVVVCNKSRSKSLNSNPRAAGCRSSNSNVLTADSKSLTNSVPAAGYKDLHSAVPDVGSRSLNLSVTPVRCKSLEATVPAAASKSSDSSDTAAGTQRLHSTVWAAGSKNSDSRGTVGGSQSLNSSVLAAVSKSSHSNVPTSGCKRSNSNASSLRSESPKTIFSADETWVSSSNVNIPAAGSRGSHLGASTEGEKDDAPLLPTPPAVLASSVHRLNLLINEELDRKIGSTYKYQ</sequence>
<evidence type="ECO:0000313" key="2">
    <source>
        <dbReference type="EMBL" id="KAL2631604.1"/>
    </source>
</evidence>
<feature type="compositionally biased region" description="Polar residues" evidence="1">
    <location>
        <begin position="172"/>
        <end position="182"/>
    </location>
</feature>
<feature type="region of interest" description="Disordered" evidence="1">
    <location>
        <begin position="328"/>
        <end position="352"/>
    </location>
</feature>
<dbReference type="Proteomes" id="UP001605036">
    <property type="component" value="Unassembled WGS sequence"/>
</dbReference>
<feature type="region of interest" description="Disordered" evidence="1">
    <location>
        <begin position="206"/>
        <end position="225"/>
    </location>
</feature>
<feature type="region of interest" description="Disordered" evidence="1">
    <location>
        <begin position="138"/>
        <end position="182"/>
    </location>
</feature>
<feature type="region of interest" description="Disordered" evidence="1">
    <location>
        <begin position="1"/>
        <end position="23"/>
    </location>
</feature>